<keyword evidence="1 4" id="KW-0696">RNA-directed RNA polymerase</keyword>
<reference evidence="4" key="1">
    <citation type="journal article" date="2012" name="Nature">
        <title>The oyster genome reveals stress adaptation and complexity of shell formation.</title>
        <authorList>
            <person name="Zhang G."/>
            <person name="Fang X."/>
            <person name="Guo X."/>
            <person name="Li L."/>
            <person name="Luo R."/>
            <person name="Xu F."/>
            <person name="Yang P."/>
            <person name="Zhang L."/>
            <person name="Wang X."/>
            <person name="Qi H."/>
            <person name="Xiong Z."/>
            <person name="Que H."/>
            <person name="Xie Y."/>
            <person name="Holland P.W."/>
            <person name="Paps J."/>
            <person name="Zhu Y."/>
            <person name="Wu F."/>
            <person name="Chen Y."/>
            <person name="Wang J."/>
            <person name="Peng C."/>
            <person name="Meng J."/>
            <person name="Yang L."/>
            <person name="Liu J."/>
            <person name="Wen B."/>
            <person name="Zhang N."/>
            <person name="Huang Z."/>
            <person name="Zhu Q."/>
            <person name="Feng Y."/>
            <person name="Mount A."/>
            <person name="Hedgecock D."/>
            <person name="Xu Z."/>
            <person name="Liu Y."/>
            <person name="Domazet-Loso T."/>
            <person name="Du Y."/>
            <person name="Sun X."/>
            <person name="Zhang S."/>
            <person name="Liu B."/>
            <person name="Cheng P."/>
            <person name="Jiang X."/>
            <person name="Li J."/>
            <person name="Fan D."/>
            <person name="Wang W."/>
            <person name="Fu W."/>
            <person name="Wang T."/>
            <person name="Wang B."/>
            <person name="Zhang J."/>
            <person name="Peng Z."/>
            <person name="Li Y."/>
            <person name="Li N."/>
            <person name="Wang J."/>
            <person name="Chen M."/>
            <person name="He Y."/>
            <person name="Tan F."/>
            <person name="Song X."/>
            <person name="Zheng Q."/>
            <person name="Huang R."/>
            <person name="Yang H."/>
            <person name="Du X."/>
            <person name="Chen L."/>
            <person name="Yang M."/>
            <person name="Gaffney P.M."/>
            <person name="Wang S."/>
            <person name="Luo L."/>
            <person name="She Z."/>
            <person name="Ming Y."/>
            <person name="Huang W."/>
            <person name="Zhang S."/>
            <person name="Huang B."/>
            <person name="Zhang Y."/>
            <person name="Qu T."/>
            <person name="Ni P."/>
            <person name="Miao G."/>
            <person name="Wang J."/>
            <person name="Wang Q."/>
            <person name="Steinberg C.E."/>
            <person name="Wang H."/>
            <person name="Li N."/>
            <person name="Qian L."/>
            <person name="Zhang G."/>
            <person name="Li Y."/>
            <person name="Yang H."/>
            <person name="Liu X."/>
            <person name="Wang J."/>
            <person name="Yin Y."/>
            <person name="Wang J."/>
        </authorList>
    </citation>
    <scope>NUCLEOTIDE SEQUENCE [LARGE SCALE GENOMIC DNA]</scope>
    <source>
        <strain evidence="4">05x7-T-G4-1.051#20</strain>
    </source>
</reference>
<dbReference type="InParanoid" id="K1PWF8"/>
<keyword evidence="1" id="KW-0548">Nucleotidyltransferase</keyword>
<dbReference type="AlphaFoldDB" id="K1PWF8"/>
<feature type="region of interest" description="Disordered" evidence="2">
    <location>
        <begin position="579"/>
        <end position="604"/>
    </location>
</feature>
<name>K1PWF8_MAGGI</name>
<evidence type="ECO:0000256" key="1">
    <source>
        <dbReference type="RuleBase" id="RU363098"/>
    </source>
</evidence>
<dbReference type="InterPro" id="IPR007855">
    <property type="entry name" value="RDRP"/>
</dbReference>
<dbReference type="GO" id="GO:0031380">
    <property type="term" value="C:nuclear RNA-directed RNA polymerase complex"/>
    <property type="evidence" value="ECO:0007669"/>
    <property type="project" value="TreeGrafter"/>
</dbReference>
<dbReference type="HOGENOM" id="CLU_268157_0_0_1"/>
<organism evidence="4">
    <name type="scientific">Magallana gigas</name>
    <name type="common">Pacific oyster</name>
    <name type="synonym">Crassostrea gigas</name>
    <dbReference type="NCBI Taxonomy" id="29159"/>
    <lineage>
        <taxon>Eukaryota</taxon>
        <taxon>Metazoa</taxon>
        <taxon>Spiralia</taxon>
        <taxon>Lophotrochozoa</taxon>
        <taxon>Mollusca</taxon>
        <taxon>Bivalvia</taxon>
        <taxon>Autobranchia</taxon>
        <taxon>Pteriomorphia</taxon>
        <taxon>Ostreida</taxon>
        <taxon>Ostreoidea</taxon>
        <taxon>Ostreidae</taxon>
        <taxon>Magallana</taxon>
    </lineage>
</organism>
<proteinExistence type="inferred from homology"/>
<feature type="compositionally biased region" description="Polar residues" evidence="2">
    <location>
        <begin position="579"/>
        <end position="589"/>
    </location>
</feature>
<dbReference type="EC" id="2.7.7.48" evidence="1"/>
<accession>K1PWF8</accession>
<dbReference type="EMBL" id="JH817893">
    <property type="protein sequence ID" value="EKC20645.1"/>
    <property type="molecule type" value="Genomic_DNA"/>
</dbReference>
<feature type="compositionally biased region" description="Basic and acidic residues" evidence="2">
    <location>
        <begin position="590"/>
        <end position="604"/>
    </location>
</feature>
<comment type="similarity">
    <text evidence="1">Belongs to the RdRP family.</text>
</comment>
<protein>
    <recommendedName>
        <fullName evidence="1">RNA-dependent RNA polymerase</fullName>
        <ecNumber evidence="1">2.7.7.48</ecNumber>
    </recommendedName>
</protein>
<dbReference type="InterPro" id="IPR057596">
    <property type="entry name" value="RDRP_core"/>
</dbReference>
<keyword evidence="1" id="KW-0694">RNA-binding</keyword>
<dbReference type="Pfam" id="PF05183">
    <property type="entry name" value="RdRP"/>
    <property type="match status" value="2"/>
</dbReference>
<keyword evidence="1" id="KW-0808">Transferase</keyword>
<comment type="catalytic activity">
    <reaction evidence="1">
        <text>RNA(n) + a ribonucleoside 5'-triphosphate = RNA(n+1) + diphosphate</text>
        <dbReference type="Rhea" id="RHEA:21248"/>
        <dbReference type="Rhea" id="RHEA-COMP:14527"/>
        <dbReference type="Rhea" id="RHEA-COMP:17342"/>
        <dbReference type="ChEBI" id="CHEBI:33019"/>
        <dbReference type="ChEBI" id="CHEBI:61557"/>
        <dbReference type="ChEBI" id="CHEBI:140395"/>
        <dbReference type="EC" id="2.7.7.48"/>
    </reaction>
</comment>
<feature type="domain" description="RDRP core" evidence="3">
    <location>
        <begin position="376"/>
        <end position="572"/>
    </location>
</feature>
<evidence type="ECO:0000259" key="3">
    <source>
        <dbReference type="Pfam" id="PF05183"/>
    </source>
</evidence>
<gene>
    <name evidence="4" type="ORF">CGI_10005710</name>
</gene>
<evidence type="ECO:0000256" key="2">
    <source>
        <dbReference type="SAM" id="MobiDB-lite"/>
    </source>
</evidence>
<dbReference type="GO" id="GO:0003968">
    <property type="term" value="F:RNA-directed RNA polymerase activity"/>
    <property type="evidence" value="ECO:0007669"/>
    <property type="project" value="UniProtKB-KW"/>
</dbReference>
<sequence length="1226" mass="141813">MATAAGDADGQWVMDEEGQREEIQKERFHIRFQYLRSEKTVEKCFIDKLPPHIKPIDRCKIWKGFDAAYGDYNVTFEQNFQTTRLACIEEEVHNTWFANKPSTEEMAWLEILRKKRSYSESAKYKQELSFNPDLVIGGSMTSPVTFVCHWELAKMQEVSFVEFQFDTSKLTIEKFRAFVLEVSFDALHETVFVKKADQKVMILITLKSAPKIYNAGKNSKRLIAKDIGYQDIGRLNSYYIELDAEMESLEVEQLLSRLICIGFRVVYIELQIKPHELKSDVLLPDNFELTYAWQCVTTIGFKVTDHLTFEVKKYIEYLFQKETSLMIQVLYNLAIELIEKQFFHFKNELDLMKKRILTNFDHDLPPHYSRVARMVLTPTRSLFLPKEPMFQNRIVREYGEDFFIRVVFRDEDFEKISTVQSDAVENILERMKTFFEDGFQIQTRDYEFLGCSNSQLREHSFWFFHPRDDITSENIRNSSGELSTERCVASYVSRFGLCFSSTKKTVDVDKGCVQYTDDVQNDEYCFTDGIGRISTKLAEKVSNELNISPVPSAFQIRFGGCKGVVAQDPTLGNDADVLNNKSNETNQDTDSVKQRTDYDGDFPEKSISSIDSENAYGEYNVTSKQAFETKRPECIEEDVRKTWFSNKPLTEQMAWMVISRKKRSYPDFSKSAQEISFSEMKVIGGSMTSPVTFVCHWELAKLIDELKVSFQFETKRIIIAKECKLETGNGTGFTLESSFDSLHENIIVHKTDRTLVILLNMKWNPKIYKNNGKTKKLDRGTAQDTGFDNIGCLSTYCLQFDVDNEELHSEIELFLTRLICCGFHITYAELQTKLPEPYFDISLPNNFDLEYAWKCVHSLGSKVVDHLTYEVKNQIECLSQKTELLTQLLNNLAVKVIEKPFFNFKDELDLLMAKSPITVENEVPSHFYMVGRMILTPTKTVFLPKEPVFQNRILREYGPDFFIRVVYRDEDFEKMNTVQSCLLDDVLKIMKQFLKDGFRIRNRHYEFLGCSNSQLREHSFWFFHPHDDITSESIRNNSGEFSKDRCVASYVSRFGLCFSSTRRTVDVDESCLIYDDDVKKDEYCFTDGIGRISTKLAKKVAAELHISPIPSAFQIRFGGCKGVVAQDPTLGDDADVLVIRKSMIKFESKSNNLEILGETRPGRLHLNRQVITLLSGLGIPDEVFLGLQEKMLLDIADMLLYDKVALLALSEMVEWLEPWPLTARSV</sequence>
<feature type="domain" description="RDRP core" evidence="3">
    <location>
        <begin position="935"/>
        <end position="1212"/>
    </location>
</feature>
<dbReference type="PANTHER" id="PTHR23079:SF55">
    <property type="entry name" value="RNA-DIRECTED RNA POLYMERASE"/>
    <property type="match status" value="1"/>
</dbReference>
<evidence type="ECO:0000313" key="4">
    <source>
        <dbReference type="EMBL" id="EKC20645.1"/>
    </source>
</evidence>
<dbReference type="GO" id="GO:0030422">
    <property type="term" value="P:siRNA processing"/>
    <property type="evidence" value="ECO:0007669"/>
    <property type="project" value="TreeGrafter"/>
</dbReference>
<dbReference type="PANTHER" id="PTHR23079">
    <property type="entry name" value="RNA-DEPENDENT RNA POLYMERASE"/>
    <property type="match status" value="1"/>
</dbReference>
<dbReference type="GO" id="GO:0003723">
    <property type="term" value="F:RNA binding"/>
    <property type="evidence" value="ECO:0007669"/>
    <property type="project" value="UniProtKB-KW"/>
</dbReference>